<feature type="region of interest" description="Disordered" evidence="1">
    <location>
        <begin position="99"/>
        <end position="124"/>
    </location>
</feature>
<gene>
    <name evidence="2" type="ORF">DFH08DRAFT_805943</name>
</gene>
<protein>
    <submittedName>
        <fullName evidence="2">Uncharacterized protein</fullName>
    </submittedName>
</protein>
<feature type="region of interest" description="Disordered" evidence="1">
    <location>
        <begin position="139"/>
        <end position="160"/>
    </location>
</feature>
<dbReference type="EMBL" id="JARIHO010000013">
    <property type="protein sequence ID" value="KAJ7351210.1"/>
    <property type="molecule type" value="Genomic_DNA"/>
</dbReference>
<accession>A0AAD7A846</accession>
<evidence type="ECO:0000256" key="1">
    <source>
        <dbReference type="SAM" id="MobiDB-lite"/>
    </source>
</evidence>
<evidence type="ECO:0000313" key="2">
    <source>
        <dbReference type="EMBL" id="KAJ7351210.1"/>
    </source>
</evidence>
<dbReference type="AlphaFoldDB" id="A0AAD7A846"/>
<organism evidence="2 3">
    <name type="scientific">Mycena albidolilacea</name>
    <dbReference type="NCBI Taxonomy" id="1033008"/>
    <lineage>
        <taxon>Eukaryota</taxon>
        <taxon>Fungi</taxon>
        <taxon>Dikarya</taxon>
        <taxon>Basidiomycota</taxon>
        <taxon>Agaricomycotina</taxon>
        <taxon>Agaricomycetes</taxon>
        <taxon>Agaricomycetidae</taxon>
        <taxon>Agaricales</taxon>
        <taxon>Marasmiineae</taxon>
        <taxon>Mycenaceae</taxon>
        <taxon>Mycena</taxon>
    </lineage>
</organism>
<name>A0AAD7A846_9AGAR</name>
<dbReference type="Proteomes" id="UP001218218">
    <property type="component" value="Unassembled WGS sequence"/>
</dbReference>
<comment type="caution">
    <text evidence="2">The sequence shown here is derived from an EMBL/GenBank/DDBJ whole genome shotgun (WGS) entry which is preliminary data.</text>
</comment>
<sequence>MEHAHFTDLHTTRLVKLSKVPGFTGNILPGTSISHERHILVARERDMEMWPPSPPPGPDAFGVPLLLPPDEEDVSSDDNEDGTLADAFLNIVRITGDSSLGVEDSSTDSELGEGGGQIDGIDGRWRGPRLAASVQNFDGSNAGVMGEPTPRPPPQSLPTNSHVKRIMKLGGASRRSEVFVPCCVSNHMPRLQLGWLNFPRFDLIPSHLIMEWSKLITGNITSRGVGGEVQCVTSFPSNFETNKTPARMLARSLLSGVIVSYVKNKNVRHA</sequence>
<reference evidence="2" key="1">
    <citation type="submission" date="2023-03" db="EMBL/GenBank/DDBJ databases">
        <title>Massive genome expansion in bonnet fungi (Mycena s.s.) driven by repeated elements and novel gene families across ecological guilds.</title>
        <authorList>
            <consortium name="Lawrence Berkeley National Laboratory"/>
            <person name="Harder C.B."/>
            <person name="Miyauchi S."/>
            <person name="Viragh M."/>
            <person name="Kuo A."/>
            <person name="Thoen E."/>
            <person name="Andreopoulos B."/>
            <person name="Lu D."/>
            <person name="Skrede I."/>
            <person name="Drula E."/>
            <person name="Henrissat B."/>
            <person name="Morin E."/>
            <person name="Kohler A."/>
            <person name="Barry K."/>
            <person name="LaButti K."/>
            <person name="Morin E."/>
            <person name="Salamov A."/>
            <person name="Lipzen A."/>
            <person name="Mereny Z."/>
            <person name="Hegedus B."/>
            <person name="Baldrian P."/>
            <person name="Stursova M."/>
            <person name="Weitz H."/>
            <person name="Taylor A."/>
            <person name="Grigoriev I.V."/>
            <person name="Nagy L.G."/>
            <person name="Martin F."/>
            <person name="Kauserud H."/>
        </authorList>
    </citation>
    <scope>NUCLEOTIDE SEQUENCE</scope>
    <source>
        <strain evidence="2">CBHHK002</strain>
    </source>
</reference>
<proteinExistence type="predicted"/>
<keyword evidence="3" id="KW-1185">Reference proteome</keyword>
<evidence type="ECO:0000313" key="3">
    <source>
        <dbReference type="Proteomes" id="UP001218218"/>
    </source>
</evidence>